<evidence type="ECO:0000313" key="4">
    <source>
        <dbReference type="Proteomes" id="UP000886780"/>
    </source>
</evidence>
<comment type="caution">
    <text evidence="3">The sequence shown here is derived from an EMBL/GenBank/DDBJ whole genome shotgun (WGS) entry which is preliminary data.</text>
</comment>
<reference evidence="3" key="2">
    <citation type="submission" date="2021-04" db="EMBL/GenBank/DDBJ databases">
        <authorList>
            <person name="Gilroy R."/>
        </authorList>
    </citation>
    <scope>NUCLEOTIDE SEQUENCE</scope>
    <source>
        <strain evidence="3">ChiGjej4B4-12881</strain>
    </source>
</reference>
<feature type="domain" description="M23ase beta-sheet core" evidence="2">
    <location>
        <begin position="234"/>
        <end position="334"/>
    </location>
</feature>
<dbReference type="PANTHER" id="PTHR21666:SF289">
    <property type="entry name" value="L-ALA--D-GLU ENDOPEPTIDASE"/>
    <property type="match status" value="1"/>
</dbReference>
<dbReference type="SUPFAM" id="SSF51261">
    <property type="entry name" value="Duplicated hybrid motif"/>
    <property type="match status" value="1"/>
</dbReference>
<dbReference type="Proteomes" id="UP000886780">
    <property type="component" value="Unassembled WGS sequence"/>
</dbReference>
<dbReference type="InterPro" id="IPR050570">
    <property type="entry name" value="Cell_wall_metabolism_enzyme"/>
</dbReference>
<dbReference type="Gene3D" id="2.70.70.10">
    <property type="entry name" value="Glucose Permease (Domain IIA)"/>
    <property type="match status" value="1"/>
</dbReference>
<proteinExistence type="predicted"/>
<keyword evidence="1" id="KW-0732">Signal</keyword>
<evidence type="ECO:0000256" key="1">
    <source>
        <dbReference type="ARBA" id="ARBA00022729"/>
    </source>
</evidence>
<protein>
    <submittedName>
        <fullName evidence="3">M23 family metallopeptidase</fullName>
    </submittedName>
</protein>
<dbReference type="GO" id="GO:0004222">
    <property type="term" value="F:metalloendopeptidase activity"/>
    <property type="evidence" value="ECO:0007669"/>
    <property type="project" value="TreeGrafter"/>
</dbReference>
<gene>
    <name evidence="3" type="ORF">IAA28_01330</name>
</gene>
<accession>A0A9D2AVI3</accession>
<dbReference type="PANTHER" id="PTHR21666">
    <property type="entry name" value="PEPTIDASE-RELATED"/>
    <property type="match status" value="1"/>
</dbReference>
<evidence type="ECO:0000313" key="3">
    <source>
        <dbReference type="EMBL" id="HIX51428.1"/>
    </source>
</evidence>
<dbReference type="AlphaFoldDB" id="A0A9D2AVI3"/>
<dbReference type="InterPro" id="IPR016047">
    <property type="entry name" value="M23ase_b-sheet_dom"/>
</dbReference>
<organism evidence="3 4">
    <name type="scientific">Candidatus Lachnoclostridium stercoripullorum</name>
    <dbReference type="NCBI Taxonomy" id="2838635"/>
    <lineage>
        <taxon>Bacteria</taxon>
        <taxon>Bacillati</taxon>
        <taxon>Bacillota</taxon>
        <taxon>Clostridia</taxon>
        <taxon>Lachnospirales</taxon>
        <taxon>Lachnospiraceae</taxon>
    </lineage>
</organism>
<dbReference type="EMBL" id="DXEU01000024">
    <property type="protein sequence ID" value="HIX51428.1"/>
    <property type="molecule type" value="Genomic_DNA"/>
</dbReference>
<dbReference type="PROSITE" id="PS51257">
    <property type="entry name" value="PROKAR_LIPOPROTEIN"/>
    <property type="match status" value="1"/>
</dbReference>
<dbReference type="InterPro" id="IPR011055">
    <property type="entry name" value="Dup_hybrid_motif"/>
</dbReference>
<evidence type="ECO:0000259" key="2">
    <source>
        <dbReference type="Pfam" id="PF01551"/>
    </source>
</evidence>
<reference evidence="3" key="1">
    <citation type="journal article" date="2021" name="PeerJ">
        <title>Extensive microbial diversity within the chicken gut microbiome revealed by metagenomics and culture.</title>
        <authorList>
            <person name="Gilroy R."/>
            <person name="Ravi A."/>
            <person name="Getino M."/>
            <person name="Pursley I."/>
            <person name="Horton D.L."/>
            <person name="Alikhan N.F."/>
            <person name="Baker D."/>
            <person name="Gharbi K."/>
            <person name="Hall N."/>
            <person name="Watson M."/>
            <person name="Adriaenssens E.M."/>
            <person name="Foster-Nyarko E."/>
            <person name="Jarju S."/>
            <person name="Secka A."/>
            <person name="Antonio M."/>
            <person name="Oren A."/>
            <person name="Chaudhuri R.R."/>
            <person name="La Ragione R."/>
            <person name="Hildebrand F."/>
            <person name="Pallen M.J."/>
        </authorList>
    </citation>
    <scope>NUCLEOTIDE SEQUENCE</scope>
    <source>
        <strain evidence="3">ChiGjej4B4-12881</strain>
    </source>
</reference>
<name>A0A9D2AVI3_9FIRM</name>
<sequence length="389" mass="43079">MVSPRNFLKNRMLGCGLGSALWGLWGLLALSAACFLVLPGLAGLSAGSFHGLPALSAGPFVPGSVPAAGDGDFIRWVDFDVPEEVLERAFRWDVDTYQEELHINWVELLAYLGAKYGGDFSLYRAADMDEAAARLRGGESMDTIASGMRYYPYYLEAYGAVLNGLLGLYETEIAPEDAPDFALPTDENGRPIRDGQAVWVSKYGLKAFSPIASGFPYSEYDDFGVSRSYGYQRRHLGHDMMGQVGTPVIAVESGRVEALGWNQYGGWRIGIRSLDGKRYYYYAHLRKNYPYQSGLAVGSLVTAGDVIGYLGRTGYSAQENVNNIEEPHLHFGIQLIFDESQKEGDGEIWIDCYDLVRFLSLHRSEVHKVEGTKEWARTYEIRDPALAGP</sequence>
<dbReference type="CDD" id="cd12797">
    <property type="entry name" value="M23_peptidase"/>
    <property type="match status" value="1"/>
</dbReference>
<dbReference type="Pfam" id="PF01551">
    <property type="entry name" value="Peptidase_M23"/>
    <property type="match status" value="1"/>
</dbReference>